<name>A0A0K8QMT5_9GAMM</name>
<dbReference type="Proteomes" id="UP000253740">
    <property type="component" value="Unassembled WGS sequence"/>
</dbReference>
<feature type="compositionally biased region" description="Basic and acidic residues" evidence="1">
    <location>
        <begin position="1"/>
        <end position="10"/>
    </location>
</feature>
<proteinExistence type="predicted"/>
<feature type="region of interest" description="Disordered" evidence="1">
    <location>
        <begin position="1"/>
        <end position="28"/>
    </location>
</feature>
<dbReference type="Gene3D" id="3.30.70.100">
    <property type="match status" value="1"/>
</dbReference>
<dbReference type="SUPFAM" id="SSF54909">
    <property type="entry name" value="Dimeric alpha+beta barrel"/>
    <property type="match status" value="1"/>
</dbReference>
<evidence type="ECO:0000256" key="1">
    <source>
        <dbReference type="SAM" id="MobiDB-lite"/>
    </source>
</evidence>
<dbReference type="AlphaFoldDB" id="A0A0K8QMT5"/>
<dbReference type="EMBL" id="DF970192">
    <property type="protein sequence ID" value="GAP66168.1"/>
    <property type="molecule type" value="Genomic_DNA"/>
</dbReference>
<protein>
    <submittedName>
        <fullName evidence="2">Uncharacterized protein</fullName>
    </submittedName>
</protein>
<dbReference type="InterPro" id="IPR011008">
    <property type="entry name" value="Dimeric_a/b-barrel"/>
</dbReference>
<accession>A0A0K8QMT5</accession>
<reference evidence="2" key="1">
    <citation type="submission" date="2015-08" db="EMBL/GenBank/DDBJ databases">
        <title>Complete DNA Sequence of Pseudomonas syringae pv. actinidiae, the Causal Agent of Kiwifruit Canker Disease.</title>
        <authorList>
            <person name="Rikkerink E.H.A."/>
            <person name="Fineran P.C."/>
        </authorList>
    </citation>
    <scope>NUCLEOTIDE SEQUENCE</scope>
    <source>
        <strain evidence="2">SkMP5</strain>
    </source>
</reference>
<gene>
    <name evidence="2" type="ORF">MBSD_n1471</name>
</gene>
<evidence type="ECO:0000313" key="2">
    <source>
        <dbReference type="EMBL" id="GAP66168.1"/>
    </source>
</evidence>
<organism evidence="2">
    <name type="scientific">Mizugakiibacter sediminis</name>
    <dbReference type="NCBI Taxonomy" id="1475481"/>
    <lineage>
        <taxon>Bacteria</taxon>
        <taxon>Pseudomonadati</taxon>
        <taxon>Pseudomonadota</taxon>
        <taxon>Gammaproteobacteria</taxon>
        <taxon>Lysobacterales</taxon>
        <taxon>Rhodanobacteraceae</taxon>
        <taxon>Mizugakiibacter</taxon>
    </lineage>
</organism>
<evidence type="ECO:0000313" key="3">
    <source>
        <dbReference type="Proteomes" id="UP000253740"/>
    </source>
</evidence>
<sequence>MAAHALKDGRAAASGTFRGRTPHASRGGGAMIEVTQTYDLLPAVDRDTYADWVKKAIGLVLKQPGLVEFRAHRNLLGSPQVRTTTVWQSGADWAHFAEGAWQTLEPELRRMATNLRIELWGPSPMVTEPLRPGR</sequence>
<keyword evidence="3" id="KW-1185">Reference proteome</keyword>